<evidence type="ECO:0000256" key="2">
    <source>
        <dbReference type="ARBA" id="ARBA00022729"/>
    </source>
</evidence>
<dbReference type="OrthoDB" id="4637228at2"/>
<dbReference type="AlphaFoldDB" id="K5BDT1"/>
<organism evidence="7 8">
    <name type="scientific">Mycolicibacterium hassiacum (strain DSM 44199 / CIP 105218 / JCM 12690 / 3849)</name>
    <name type="common">Mycobacterium hassiacum</name>
    <dbReference type="NCBI Taxonomy" id="1122247"/>
    <lineage>
        <taxon>Bacteria</taxon>
        <taxon>Bacillati</taxon>
        <taxon>Actinomycetota</taxon>
        <taxon>Actinomycetes</taxon>
        <taxon>Mycobacteriales</taxon>
        <taxon>Mycobacteriaceae</taxon>
        <taxon>Mycolicibacterium</taxon>
    </lineage>
</organism>
<dbReference type="GO" id="GO:0016020">
    <property type="term" value="C:membrane"/>
    <property type="evidence" value="ECO:0007669"/>
    <property type="project" value="InterPro"/>
</dbReference>
<dbReference type="InterPro" id="IPR008691">
    <property type="entry name" value="LpqH"/>
</dbReference>
<dbReference type="eggNOG" id="ENOG50303DQ">
    <property type="taxonomic scope" value="Bacteria"/>
</dbReference>
<evidence type="ECO:0000256" key="1">
    <source>
        <dbReference type="ARBA" id="ARBA00022475"/>
    </source>
</evidence>
<keyword evidence="8" id="KW-1185">Reference proteome</keyword>
<keyword evidence="4" id="KW-0564">Palmitate</keyword>
<gene>
    <name evidence="7" type="ORF">C731_4420</name>
</gene>
<feature type="signal peptide" evidence="6">
    <location>
        <begin position="1"/>
        <end position="27"/>
    </location>
</feature>
<keyword evidence="5 7" id="KW-0449">Lipoprotein</keyword>
<evidence type="ECO:0000256" key="5">
    <source>
        <dbReference type="ARBA" id="ARBA00023288"/>
    </source>
</evidence>
<dbReference type="Pfam" id="PF05481">
    <property type="entry name" value="Myco_19_kDa"/>
    <property type="match status" value="1"/>
</dbReference>
<accession>K5BDT1</accession>
<dbReference type="EMBL" id="AMRA01000123">
    <property type="protein sequence ID" value="EKF21681.1"/>
    <property type="molecule type" value="Genomic_DNA"/>
</dbReference>
<evidence type="ECO:0000256" key="4">
    <source>
        <dbReference type="ARBA" id="ARBA00023139"/>
    </source>
</evidence>
<comment type="caution">
    <text evidence="7">The sequence shown here is derived from an EMBL/GenBank/DDBJ whole genome shotgun (WGS) entry which is preliminary data.</text>
</comment>
<evidence type="ECO:0000256" key="6">
    <source>
        <dbReference type="SAM" id="SignalP"/>
    </source>
</evidence>
<keyword evidence="1" id="KW-1003">Cell membrane</keyword>
<dbReference type="Proteomes" id="UP000006265">
    <property type="component" value="Unassembled WGS sequence"/>
</dbReference>
<evidence type="ECO:0000313" key="8">
    <source>
        <dbReference type="Proteomes" id="UP000006265"/>
    </source>
</evidence>
<evidence type="ECO:0000313" key="7">
    <source>
        <dbReference type="EMBL" id="EKF21681.1"/>
    </source>
</evidence>
<proteinExistence type="predicted"/>
<dbReference type="PATRIC" id="fig|1122247.3.peg.4239"/>
<keyword evidence="3" id="KW-0472">Membrane</keyword>
<sequence>MTHQMVGRCLAAATAVLLAGCTAKAPASVPPGVLVPGTAEISINGAQVGSTYDVQCSQTGPQLLIDTGDDAAGTHSMIRLDNAAILEFTQIRNVDGFTGSYWNGLGPEAEVQLNQNTFTITGVADGFAEDNPSARISQPFSIKVAC</sequence>
<keyword evidence="2 6" id="KW-0732">Signal</keyword>
<dbReference type="RefSeq" id="WP_005631671.1">
    <property type="nucleotide sequence ID" value="NZ_AMRA01000123.1"/>
</dbReference>
<name>K5BDT1_MYCHD</name>
<protein>
    <submittedName>
        <fullName evidence="7">Lipoprotein antigen</fullName>
    </submittedName>
</protein>
<feature type="chain" id="PRO_5003881331" evidence="6">
    <location>
        <begin position="28"/>
        <end position="146"/>
    </location>
</feature>
<evidence type="ECO:0000256" key="3">
    <source>
        <dbReference type="ARBA" id="ARBA00023136"/>
    </source>
</evidence>
<dbReference type="STRING" id="1122247.GCA_000379865_00387"/>
<reference evidence="7 8" key="1">
    <citation type="journal article" date="2012" name="J. Bacteriol.">
        <title>Genome sequence of Mycobacterium hassiacum DSM 44199, a rare source of heat-stable mycobacterial proteins.</title>
        <authorList>
            <person name="Tiago I."/>
            <person name="Maranha A."/>
            <person name="Mendes V."/>
            <person name="Alarico S."/>
            <person name="Moynihan P.J."/>
            <person name="Clarke A.J."/>
            <person name="Macedo-Ribeiro S."/>
            <person name="Pereira P.J."/>
            <person name="Empadinhas N."/>
        </authorList>
    </citation>
    <scope>NUCLEOTIDE SEQUENCE [LARGE SCALE GENOMIC DNA]</scope>
    <source>
        <strain evidence="8">DSM 44199 / CIP 105218 / JCM 12690 / 3849</strain>
    </source>
</reference>